<gene>
    <name evidence="2" type="ORF">CP963_14190</name>
</gene>
<dbReference type="Pfam" id="PF22505">
    <property type="entry name" value="RNase_J_b_CASP"/>
    <property type="match status" value="1"/>
</dbReference>
<evidence type="ECO:0000259" key="1">
    <source>
        <dbReference type="Pfam" id="PF22505"/>
    </source>
</evidence>
<proteinExistence type="predicted"/>
<organism evidence="2 3">
    <name type="scientific">Arcobacter cloacae</name>
    <dbReference type="NCBI Taxonomy" id="1054034"/>
    <lineage>
        <taxon>Bacteria</taxon>
        <taxon>Pseudomonadati</taxon>
        <taxon>Campylobacterota</taxon>
        <taxon>Epsilonproteobacteria</taxon>
        <taxon>Campylobacterales</taxon>
        <taxon>Arcobacteraceae</taxon>
        <taxon>Arcobacter</taxon>
    </lineage>
</organism>
<dbReference type="PANTHER" id="PTHR43694:SF1">
    <property type="entry name" value="RIBONUCLEASE J"/>
    <property type="match status" value="1"/>
</dbReference>
<dbReference type="PANTHER" id="PTHR43694">
    <property type="entry name" value="RIBONUCLEASE J"/>
    <property type="match status" value="1"/>
</dbReference>
<dbReference type="InterPro" id="IPR036866">
    <property type="entry name" value="RibonucZ/Hydroxyglut_hydro"/>
</dbReference>
<dbReference type="Gene3D" id="3.40.50.10710">
    <property type="entry name" value="Metallo-hydrolase/oxidoreductase"/>
    <property type="match status" value="1"/>
</dbReference>
<dbReference type="EMBL" id="NXII01000090">
    <property type="protein sequence ID" value="RXI35557.1"/>
    <property type="molecule type" value="Genomic_DNA"/>
</dbReference>
<dbReference type="InterPro" id="IPR055132">
    <property type="entry name" value="RNase_J_b_CASP"/>
</dbReference>
<sequence length="158" mass="17639">SKGRVIMSTFSSNIHRVAQAIEHGLKYGRKICVIGRSMEKNLEIAMSLGYIKFPRDQFIEAHEVNKYEDKEVLIVTTGSQGESMSALYRMSIHEHRHIKIKPGDQIILSAKAIPGNEASVSGIINHLLKAGAQVAYQDFSEIHVSGHAAQEEQKLMIR</sequence>
<protein>
    <submittedName>
        <fullName evidence="2">Ribonuclease J</fullName>
    </submittedName>
</protein>
<accession>A0AA94FAL1</accession>
<evidence type="ECO:0000313" key="3">
    <source>
        <dbReference type="Proteomes" id="UP000290378"/>
    </source>
</evidence>
<keyword evidence="3" id="KW-1185">Reference proteome</keyword>
<evidence type="ECO:0000313" key="2">
    <source>
        <dbReference type="EMBL" id="RXI35557.1"/>
    </source>
</evidence>
<dbReference type="AlphaFoldDB" id="A0AA94FAL1"/>
<reference evidence="2 3" key="1">
    <citation type="submission" date="2017-09" db="EMBL/GenBank/DDBJ databases">
        <title>Genomics of the genus Arcobacter.</title>
        <authorList>
            <person name="Perez-Cataluna A."/>
            <person name="Figueras M.J."/>
            <person name="Salas-Masso N."/>
        </authorList>
    </citation>
    <scope>NUCLEOTIDE SEQUENCE [LARGE SCALE GENOMIC DNA]</scope>
    <source>
        <strain evidence="2 3">CECT 7834</strain>
    </source>
</reference>
<feature type="non-terminal residue" evidence="2">
    <location>
        <position position="1"/>
    </location>
</feature>
<dbReference type="Proteomes" id="UP000290378">
    <property type="component" value="Unassembled WGS sequence"/>
</dbReference>
<feature type="non-terminal residue" evidence="2">
    <location>
        <position position="158"/>
    </location>
</feature>
<name>A0AA94FAL1_9BACT</name>
<feature type="domain" description="Ribonuclease J beta-CASP" evidence="1">
    <location>
        <begin position="2"/>
        <end position="127"/>
    </location>
</feature>
<dbReference type="InterPro" id="IPR042173">
    <property type="entry name" value="RNase_J_2"/>
</dbReference>
<comment type="caution">
    <text evidence="2">The sequence shown here is derived from an EMBL/GenBank/DDBJ whole genome shotgun (WGS) entry which is preliminary data.</text>
</comment>
<dbReference type="SUPFAM" id="SSF56281">
    <property type="entry name" value="Metallo-hydrolase/oxidoreductase"/>
    <property type="match status" value="1"/>
</dbReference>